<protein>
    <submittedName>
        <fullName evidence="2">CHAD domain-containing protein</fullName>
    </submittedName>
</protein>
<accession>A0A397PCS8</accession>
<sequence length="318" mass="35894">MRYRLKLDEPLADGVRRIGIGQIERAVGMLASEDRDTGIHEARKCFKRMRALLDMIRPVLKPKVYKRENRRFRDLGRALSGARDVHVMRQTLDKLAEQRDLGAAGEVPSALRVWLDAKRARIVPIDGDAAMRQAQRVLAEAREAFADLPVKGDSFAPLAAGVRTVYAGGRKIMNQAYRRGDDEIFHEWRKHVQRHWRQLQLVRNAWPEAITPRIALASDLSDLIGEDHDLSVLIEFVRQNRAILGARDAVDALIEAAQARQADLRNAAFVRGRRLYALPPRALEEALMAYWETAPEVVKAQADIEPLAQGGKVVNIAR</sequence>
<organism evidence="2 3">
    <name type="scientific">Dichotomicrobium thermohalophilum</name>
    <dbReference type="NCBI Taxonomy" id="933063"/>
    <lineage>
        <taxon>Bacteria</taxon>
        <taxon>Pseudomonadati</taxon>
        <taxon>Pseudomonadota</taxon>
        <taxon>Alphaproteobacteria</taxon>
        <taxon>Hyphomicrobiales</taxon>
        <taxon>Hyphomicrobiaceae</taxon>
        <taxon>Dichotomicrobium</taxon>
    </lineage>
</organism>
<dbReference type="Gene3D" id="1.40.20.10">
    <property type="entry name" value="CHAD domain"/>
    <property type="match status" value="1"/>
</dbReference>
<evidence type="ECO:0000313" key="3">
    <source>
        <dbReference type="Proteomes" id="UP000266273"/>
    </source>
</evidence>
<dbReference type="InterPro" id="IPR038186">
    <property type="entry name" value="CHAD_dom_sf"/>
</dbReference>
<dbReference type="SMART" id="SM00880">
    <property type="entry name" value="CHAD"/>
    <property type="match status" value="1"/>
</dbReference>
<dbReference type="Pfam" id="PF05235">
    <property type="entry name" value="CHAD"/>
    <property type="match status" value="1"/>
</dbReference>
<dbReference type="EMBL" id="QXDF01000004">
    <property type="protein sequence ID" value="RIA47306.1"/>
    <property type="molecule type" value="Genomic_DNA"/>
</dbReference>
<keyword evidence="3" id="KW-1185">Reference proteome</keyword>
<dbReference type="PANTHER" id="PTHR39339">
    <property type="entry name" value="SLR1444 PROTEIN"/>
    <property type="match status" value="1"/>
</dbReference>
<comment type="caution">
    <text evidence="2">The sequence shown here is derived from an EMBL/GenBank/DDBJ whole genome shotgun (WGS) entry which is preliminary data.</text>
</comment>
<evidence type="ECO:0000313" key="2">
    <source>
        <dbReference type="EMBL" id="RIA47306.1"/>
    </source>
</evidence>
<dbReference type="Proteomes" id="UP000266273">
    <property type="component" value="Unassembled WGS sequence"/>
</dbReference>
<name>A0A397PCS8_9HYPH</name>
<dbReference type="AlphaFoldDB" id="A0A397PCS8"/>
<feature type="domain" description="CHAD" evidence="1">
    <location>
        <begin position="8"/>
        <end position="283"/>
    </location>
</feature>
<gene>
    <name evidence="2" type="ORF">BXY53_2689</name>
</gene>
<dbReference type="PANTHER" id="PTHR39339:SF1">
    <property type="entry name" value="CHAD DOMAIN-CONTAINING PROTEIN"/>
    <property type="match status" value="1"/>
</dbReference>
<dbReference type="PROSITE" id="PS51708">
    <property type="entry name" value="CHAD"/>
    <property type="match status" value="1"/>
</dbReference>
<proteinExistence type="predicted"/>
<reference evidence="2 3" key="1">
    <citation type="submission" date="2018-08" db="EMBL/GenBank/DDBJ databases">
        <title>Genomic Encyclopedia of Archaeal and Bacterial Type Strains, Phase II (KMG-II): from individual species to whole genera.</title>
        <authorList>
            <person name="Goeker M."/>
        </authorList>
    </citation>
    <scope>NUCLEOTIDE SEQUENCE [LARGE SCALE GENOMIC DNA]</scope>
    <source>
        <strain evidence="2 3">DSM 5002</strain>
    </source>
</reference>
<evidence type="ECO:0000259" key="1">
    <source>
        <dbReference type="PROSITE" id="PS51708"/>
    </source>
</evidence>
<dbReference type="InterPro" id="IPR007899">
    <property type="entry name" value="CHAD_dom"/>
</dbReference>